<keyword evidence="14" id="KW-0274">FAD</keyword>
<dbReference type="InterPro" id="IPR017938">
    <property type="entry name" value="Riboflavin_synthase-like_b-brl"/>
</dbReference>
<comment type="function">
    <text evidence="2">NQR complex catalyzes the reduction of ubiquinone-1 to ubiquinol by two successive reactions, coupled with the transport of Na(+) ions from the cytoplasm to the periplasm. The first step is catalyzed by NqrF, which accepts electrons from NADH and reduces ubiquinone-1 to ubisemiquinone by a one-electron transfer pathway.</text>
</comment>
<feature type="domain" description="FAD-binding FR-type" evidence="28">
    <location>
        <begin position="128"/>
        <end position="268"/>
    </location>
</feature>
<keyword evidence="17" id="KW-0411">Iron-sulfur</keyword>
<evidence type="ECO:0000313" key="30">
    <source>
        <dbReference type="Proteomes" id="UP001320715"/>
    </source>
</evidence>
<evidence type="ECO:0000256" key="10">
    <source>
        <dbReference type="ARBA" id="ARBA00022519"/>
    </source>
</evidence>
<dbReference type="PANTHER" id="PTHR43644:SF1">
    <property type="entry name" value="NAD(P)H-FLAVIN REDUCTASE"/>
    <property type="match status" value="1"/>
</dbReference>
<accession>A0ABT1CKF0</accession>
<evidence type="ECO:0000256" key="22">
    <source>
        <dbReference type="ARBA" id="ARBA00023136"/>
    </source>
</evidence>
<dbReference type="PROSITE" id="PS51384">
    <property type="entry name" value="FAD_FR"/>
    <property type="match status" value="1"/>
</dbReference>
<evidence type="ECO:0000256" key="11">
    <source>
        <dbReference type="ARBA" id="ARBA00022630"/>
    </source>
</evidence>
<keyword evidence="15" id="KW-1278">Translocase</keyword>
<comment type="subunit">
    <text evidence="5">Composed of six subunits; NqrA, NqrB, NqrC, NqrD, NqrE and NqrF.</text>
</comment>
<keyword evidence="22" id="KW-0472">Membrane</keyword>
<keyword evidence="10" id="KW-0997">Cell inner membrane</keyword>
<evidence type="ECO:0000256" key="17">
    <source>
        <dbReference type="ARBA" id="ARBA00023014"/>
    </source>
</evidence>
<evidence type="ECO:0000256" key="5">
    <source>
        <dbReference type="ARBA" id="ARBA00011309"/>
    </source>
</evidence>
<keyword evidence="30" id="KW-1185">Reference proteome</keyword>
<evidence type="ECO:0000256" key="25">
    <source>
        <dbReference type="ARBA" id="ARBA00030787"/>
    </source>
</evidence>
<keyword evidence="8" id="KW-0813">Transport</keyword>
<comment type="catalytic activity">
    <reaction evidence="26">
        <text>a ubiquinone + n Na(+)(in) + NADH + H(+) = a ubiquinol + n Na(+)(out) + NAD(+)</text>
        <dbReference type="Rhea" id="RHEA:47748"/>
        <dbReference type="Rhea" id="RHEA-COMP:9565"/>
        <dbReference type="Rhea" id="RHEA-COMP:9566"/>
        <dbReference type="ChEBI" id="CHEBI:15378"/>
        <dbReference type="ChEBI" id="CHEBI:16389"/>
        <dbReference type="ChEBI" id="CHEBI:17976"/>
        <dbReference type="ChEBI" id="CHEBI:29101"/>
        <dbReference type="ChEBI" id="CHEBI:57540"/>
        <dbReference type="ChEBI" id="CHEBI:57945"/>
        <dbReference type="EC" id="7.2.1.1"/>
    </reaction>
</comment>
<evidence type="ECO:0000256" key="19">
    <source>
        <dbReference type="ARBA" id="ARBA00023053"/>
    </source>
</evidence>
<proteinExistence type="inferred from homology"/>
<protein>
    <recommendedName>
        <fullName evidence="7">Na(+)-translocating NADH-quinone reductase subunit F</fullName>
        <ecNumber evidence="6">7.2.1.1</ecNumber>
    </recommendedName>
    <alternativeName>
        <fullName evidence="25">NQR complex subunit F</fullName>
    </alternativeName>
    <alternativeName>
        <fullName evidence="24">NQR-1 subunit F</fullName>
    </alternativeName>
</protein>
<gene>
    <name evidence="29" type="ORF">GTW23_00705</name>
</gene>
<evidence type="ECO:0000256" key="2">
    <source>
        <dbReference type="ARBA" id="ARBA00002972"/>
    </source>
</evidence>
<evidence type="ECO:0000256" key="23">
    <source>
        <dbReference type="ARBA" id="ARBA00023201"/>
    </source>
</evidence>
<evidence type="ECO:0000256" key="3">
    <source>
        <dbReference type="ARBA" id="ARBA00004533"/>
    </source>
</evidence>
<evidence type="ECO:0000256" key="26">
    <source>
        <dbReference type="ARBA" id="ARBA00048891"/>
    </source>
</evidence>
<keyword evidence="16" id="KW-0408">Iron</keyword>
<dbReference type="SUPFAM" id="SSF52343">
    <property type="entry name" value="Ferredoxin reductase-like, C-terminal NADP-linked domain"/>
    <property type="match status" value="1"/>
</dbReference>
<feature type="domain" description="2Fe-2S ferredoxin-type" evidence="27">
    <location>
        <begin position="33"/>
        <end position="125"/>
    </location>
</feature>
<keyword evidence="9" id="KW-1003">Cell membrane</keyword>
<evidence type="ECO:0000256" key="8">
    <source>
        <dbReference type="ARBA" id="ARBA00022448"/>
    </source>
</evidence>
<sequence length="406" mass="44159">MTEIALGIVLLTVIVLVLAITVMFARSILSPSRPAVLTVNGSSEFDAKTGVKLLTALNDNGILVPSACAGAGTCGLCRVKILKGGSAPLPTEAARLTKADLKDHVHLACQVVMRGDMEVEVDNDLMSAEKFVCTVESVRALTPLIREIVLHQPEGMDLDVEAGSFVQVTAPPFEHDYADFDVPDAHAEVWKTLRALKVSSSEPVTRAYSVSNRPEDTEAGRIVLNIRLALPPPSRPDVMPGVVSSWLFSLKPGDRVDTSGPFGSFRAQPGEAEMIFIGGGVGMAPLRAIIFDQLERLKGRRSISYWYGARNKADLPYQDEFDALADKHPNFGWTVALSDPRPEDNWQGSTGFVHMVAWENYLRDHPAPEACEYYLCGPPLMIRAVLAMLDDAGVDKSHIFTDDFGV</sequence>
<evidence type="ECO:0000256" key="4">
    <source>
        <dbReference type="ARBA" id="ARBA00005570"/>
    </source>
</evidence>
<comment type="similarity">
    <text evidence="4">Belongs to the NqrF family.</text>
</comment>
<dbReference type="Proteomes" id="UP001320715">
    <property type="component" value="Unassembled WGS sequence"/>
</dbReference>
<comment type="subcellular location">
    <subcellularLocation>
        <location evidence="3">Cell inner membrane</location>
    </subcellularLocation>
</comment>
<dbReference type="PANTHER" id="PTHR43644">
    <property type="entry name" value="NA(+)-TRANSLOCATING NADH-QUINONE REDUCTASE SUBUNIT"/>
    <property type="match status" value="1"/>
</dbReference>
<dbReference type="SUPFAM" id="SSF63380">
    <property type="entry name" value="Riboflavin synthase domain-like"/>
    <property type="match status" value="1"/>
</dbReference>
<dbReference type="InterPro" id="IPR036010">
    <property type="entry name" value="2Fe-2S_ferredoxin-like_sf"/>
</dbReference>
<evidence type="ECO:0000259" key="28">
    <source>
        <dbReference type="PROSITE" id="PS51384"/>
    </source>
</evidence>
<dbReference type="EC" id="7.2.1.1" evidence="6"/>
<evidence type="ECO:0000256" key="13">
    <source>
        <dbReference type="ARBA" id="ARBA00022723"/>
    </source>
</evidence>
<keyword evidence="21" id="KW-0830">Ubiquinone</keyword>
<dbReference type="Pfam" id="PF00970">
    <property type="entry name" value="FAD_binding_6"/>
    <property type="match status" value="1"/>
</dbReference>
<dbReference type="InterPro" id="IPR001433">
    <property type="entry name" value="OxRdtase_FAD/NAD-bd"/>
</dbReference>
<keyword evidence="19" id="KW-0915">Sodium</keyword>
<evidence type="ECO:0000256" key="21">
    <source>
        <dbReference type="ARBA" id="ARBA00023075"/>
    </source>
</evidence>
<evidence type="ECO:0000256" key="14">
    <source>
        <dbReference type="ARBA" id="ARBA00022827"/>
    </source>
</evidence>
<dbReference type="InterPro" id="IPR017927">
    <property type="entry name" value="FAD-bd_FR_type"/>
</dbReference>
<dbReference type="InterPro" id="IPR001709">
    <property type="entry name" value="Flavoprot_Pyr_Nucl_cyt_Rdtase"/>
</dbReference>
<keyword evidence="12" id="KW-0001">2Fe-2S</keyword>
<dbReference type="InterPro" id="IPR010205">
    <property type="entry name" value="NqrF"/>
</dbReference>
<dbReference type="PROSITE" id="PS51085">
    <property type="entry name" value="2FE2S_FER_2"/>
    <property type="match status" value="1"/>
</dbReference>
<evidence type="ECO:0000256" key="18">
    <source>
        <dbReference type="ARBA" id="ARBA00023027"/>
    </source>
</evidence>
<dbReference type="Pfam" id="PF00111">
    <property type="entry name" value="Fer2"/>
    <property type="match status" value="1"/>
</dbReference>
<comment type="caution">
    <text evidence="29">The sequence shown here is derived from an EMBL/GenBank/DDBJ whole genome shotgun (WGS) entry which is preliminary data.</text>
</comment>
<dbReference type="CDD" id="cd00207">
    <property type="entry name" value="fer2"/>
    <property type="match status" value="1"/>
</dbReference>
<evidence type="ECO:0000256" key="1">
    <source>
        <dbReference type="ARBA" id="ARBA00001974"/>
    </source>
</evidence>
<evidence type="ECO:0000313" key="29">
    <source>
        <dbReference type="EMBL" id="MCO6406677.1"/>
    </source>
</evidence>
<evidence type="ECO:0000256" key="15">
    <source>
        <dbReference type="ARBA" id="ARBA00022967"/>
    </source>
</evidence>
<keyword evidence="13" id="KW-0479">Metal-binding</keyword>
<evidence type="ECO:0000256" key="20">
    <source>
        <dbReference type="ARBA" id="ARBA00023065"/>
    </source>
</evidence>
<dbReference type="InterPro" id="IPR001041">
    <property type="entry name" value="2Fe-2S_ferredoxin-type"/>
</dbReference>
<dbReference type="InterPro" id="IPR008333">
    <property type="entry name" value="Cbr1-like_FAD-bd_dom"/>
</dbReference>
<evidence type="ECO:0000256" key="12">
    <source>
        <dbReference type="ARBA" id="ARBA00022714"/>
    </source>
</evidence>
<evidence type="ECO:0000256" key="24">
    <source>
        <dbReference type="ARBA" id="ARBA00030032"/>
    </source>
</evidence>
<dbReference type="Gene3D" id="3.40.50.80">
    <property type="entry name" value="Nucleotide-binding domain of ferredoxin-NADP reductase (FNR) module"/>
    <property type="match status" value="1"/>
</dbReference>
<dbReference type="PRINTS" id="PR00371">
    <property type="entry name" value="FPNCR"/>
</dbReference>
<evidence type="ECO:0000256" key="16">
    <source>
        <dbReference type="ARBA" id="ARBA00023004"/>
    </source>
</evidence>
<evidence type="ECO:0000256" key="9">
    <source>
        <dbReference type="ARBA" id="ARBA00022475"/>
    </source>
</evidence>
<keyword evidence="23" id="KW-0739">Sodium transport</keyword>
<dbReference type="InterPro" id="IPR012675">
    <property type="entry name" value="Beta-grasp_dom_sf"/>
</dbReference>
<keyword evidence="18" id="KW-0520">NAD</keyword>
<dbReference type="SUPFAM" id="SSF54292">
    <property type="entry name" value="2Fe-2S ferredoxin-like"/>
    <property type="match status" value="1"/>
</dbReference>
<reference evidence="29 30" key="1">
    <citation type="submission" date="2020-01" db="EMBL/GenBank/DDBJ databases">
        <title>Genomes of bacteria type strains.</title>
        <authorList>
            <person name="Chen J."/>
            <person name="Zhu S."/>
            <person name="Yang J."/>
        </authorList>
    </citation>
    <scope>NUCLEOTIDE SEQUENCE [LARGE SCALE GENOMIC DNA]</scope>
    <source>
        <strain evidence="29 30">DSM 16655</strain>
    </source>
</reference>
<evidence type="ECO:0000256" key="7">
    <source>
        <dbReference type="ARBA" id="ARBA00019729"/>
    </source>
</evidence>
<comment type="cofactor">
    <cofactor evidence="1">
        <name>FAD</name>
        <dbReference type="ChEBI" id="CHEBI:57692"/>
    </cofactor>
</comment>
<dbReference type="InterPro" id="IPR039261">
    <property type="entry name" value="FNR_nucleotide-bd"/>
</dbReference>
<dbReference type="CDD" id="cd06188">
    <property type="entry name" value="NADH_quinone_reductase"/>
    <property type="match status" value="1"/>
</dbReference>
<keyword evidence="20" id="KW-0406">Ion transport</keyword>
<evidence type="ECO:0000259" key="27">
    <source>
        <dbReference type="PROSITE" id="PS51085"/>
    </source>
</evidence>
<keyword evidence="11" id="KW-0285">Flavoprotein</keyword>
<organism evidence="29 30">
    <name type="scientific">Hoeflea alexandrii</name>
    <dbReference type="NCBI Taxonomy" id="288436"/>
    <lineage>
        <taxon>Bacteria</taxon>
        <taxon>Pseudomonadati</taxon>
        <taxon>Pseudomonadota</taxon>
        <taxon>Alphaproteobacteria</taxon>
        <taxon>Hyphomicrobiales</taxon>
        <taxon>Rhizobiaceae</taxon>
        <taxon>Hoeflea</taxon>
    </lineage>
</organism>
<name>A0ABT1CKF0_9HYPH</name>
<dbReference type="Pfam" id="PF00175">
    <property type="entry name" value="NAD_binding_1"/>
    <property type="match status" value="1"/>
</dbReference>
<dbReference type="NCBIfam" id="TIGR01941">
    <property type="entry name" value="nqrF"/>
    <property type="match status" value="1"/>
</dbReference>
<dbReference type="RefSeq" id="WP_252914240.1">
    <property type="nucleotide sequence ID" value="NZ_JAAAML010000001.1"/>
</dbReference>
<evidence type="ECO:0000256" key="6">
    <source>
        <dbReference type="ARBA" id="ARBA00013099"/>
    </source>
</evidence>
<dbReference type="EMBL" id="JAAAML010000001">
    <property type="protein sequence ID" value="MCO6406677.1"/>
    <property type="molecule type" value="Genomic_DNA"/>
</dbReference>
<dbReference type="Gene3D" id="3.10.20.30">
    <property type="match status" value="1"/>
</dbReference>
<dbReference type="Gene3D" id="2.40.30.10">
    <property type="entry name" value="Translation factors"/>
    <property type="match status" value="1"/>
</dbReference>